<protein>
    <submittedName>
        <fullName evidence="1">Uncharacterized protein</fullName>
    </submittedName>
</protein>
<evidence type="ECO:0000313" key="1">
    <source>
        <dbReference type="EMBL" id="ABD63083.1"/>
    </source>
</evidence>
<dbReference type="EMBL" id="AC183433">
    <property type="protein sequence ID" value="ABD63083.1"/>
    <property type="molecule type" value="Genomic_DNA"/>
</dbReference>
<sequence>MEVGGVVVEALQFMLKIQVKLHPQVYQDRASLKITSLGPTVKADSTALVDLILMLLDNRVTRPTNRADASMTRTYRIFGKFSAINGFDEPLPTTI</sequence>
<gene>
    <name evidence="1" type="ORF">17.t00010</name>
</gene>
<dbReference type="AlphaFoldDB" id="Q2AA93"/>
<reference evidence="1" key="1">
    <citation type="submission" date="2006-03" db="EMBL/GenBank/DDBJ databases">
        <title>Comparative Sequence and Genetic Analyses of Asparagus BACs Reveal No Microsynteny with Onion or Rice.</title>
        <authorList>
            <person name="Jernej J."/>
            <person name="Telgmann A."/>
            <person name="Jung C."/>
            <person name="Cheung F."/>
            <person name="Havey M.J."/>
            <person name="Town C.D."/>
        </authorList>
    </citation>
    <scope>NUCLEOTIDE SEQUENCE</scope>
</reference>
<organism evidence="1">
    <name type="scientific">Asparagus officinalis</name>
    <name type="common">Garden asparagus</name>
    <dbReference type="NCBI Taxonomy" id="4686"/>
    <lineage>
        <taxon>Eukaryota</taxon>
        <taxon>Viridiplantae</taxon>
        <taxon>Streptophyta</taxon>
        <taxon>Embryophyta</taxon>
        <taxon>Tracheophyta</taxon>
        <taxon>Spermatophyta</taxon>
        <taxon>Magnoliopsida</taxon>
        <taxon>Liliopsida</taxon>
        <taxon>Asparagales</taxon>
        <taxon>Asparagaceae</taxon>
        <taxon>Asparagoideae</taxon>
        <taxon>Asparagus</taxon>
    </lineage>
</organism>
<proteinExistence type="predicted"/>
<name>Q2AA93_ASPOF</name>
<accession>Q2AA93</accession>